<dbReference type="RefSeq" id="WP_306053169.1">
    <property type="nucleotide sequence ID" value="NZ_CP120997.1"/>
</dbReference>
<dbReference type="Pfam" id="PF00072">
    <property type="entry name" value="Response_reg"/>
    <property type="match status" value="1"/>
</dbReference>
<dbReference type="InterPro" id="IPR011006">
    <property type="entry name" value="CheY-like_superfamily"/>
</dbReference>
<evidence type="ECO:0000256" key="2">
    <source>
        <dbReference type="PROSITE-ProRule" id="PRU00169"/>
    </source>
</evidence>
<dbReference type="PANTHER" id="PTHR44591">
    <property type="entry name" value="STRESS RESPONSE REGULATOR PROTEIN 1"/>
    <property type="match status" value="1"/>
</dbReference>
<dbReference type="SMART" id="SM00448">
    <property type="entry name" value="REC"/>
    <property type="match status" value="1"/>
</dbReference>
<dbReference type="Proteomes" id="UP001239522">
    <property type="component" value="Chromosome"/>
</dbReference>
<dbReference type="SUPFAM" id="SSF52172">
    <property type="entry name" value="CheY-like"/>
    <property type="match status" value="1"/>
</dbReference>
<dbReference type="Gene3D" id="3.40.50.2300">
    <property type="match status" value="1"/>
</dbReference>
<feature type="modified residue" description="4-aspartylphosphate" evidence="2">
    <location>
        <position position="41"/>
    </location>
</feature>
<sequence length="314" mass="35369">MAEQLAELITQQTGFRTLACSRPERAVAAVQEHPIRVALLDQRMPVKSGTELYRELREVNPALNAIMITGEASSNEVGQAMSLGFSDYLAKADIARLSEVVLKWHTQYEVDRAAQWRVGSPELLHSERRKFLLFGDRVRYYLAAVQVLDEAHVIPDSWVTVQQINAGQEKKYTYSTSVKETFIVETSHQYNAKGSLAADIAKKSKVGARIEAAVTRIVKKARTTETTATASTEETYRLPEESSDPAENYVKSRHIESAPVYRKLRLSFVKECSCCREDTAVPLVVLVFDDAYATRHTDYYRDGTSEFIDTGHIR</sequence>
<keyword evidence="6" id="KW-1185">Reference proteome</keyword>
<dbReference type="InterPro" id="IPR001789">
    <property type="entry name" value="Sig_transdc_resp-reg_receiver"/>
</dbReference>
<evidence type="ECO:0000313" key="6">
    <source>
        <dbReference type="Proteomes" id="UP001239522"/>
    </source>
</evidence>
<evidence type="ECO:0000256" key="1">
    <source>
        <dbReference type="ARBA" id="ARBA00022553"/>
    </source>
</evidence>
<dbReference type="EMBL" id="CP120997">
    <property type="protein sequence ID" value="WLQ33467.1"/>
    <property type="molecule type" value="Genomic_DNA"/>
</dbReference>
<protein>
    <submittedName>
        <fullName evidence="5">Response regulator</fullName>
    </submittedName>
</protein>
<dbReference type="PANTHER" id="PTHR44591:SF3">
    <property type="entry name" value="RESPONSE REGULATORY DOMAIN-CONTAINING PROTEIN"/>
    <property type="match status" value="1"/>
</dbReference>
<proteinExistence type="predicted"/>
<evidence type="ECO:0000256" key="3">
    <source>
        <dbReference type="SAM" id="MobiDB-lite"/>
    </source>
</evidence>
<keyword evidence="1 2" id="KW-0597">Phosphoprotein</keyword>
<dbReference type="InterPro" id="IPR050595">
    <property type="entry name" value="Bact_response_regulator"/>
</dbReference>
<name>A0ABY9HG40_9ACTN</name>
<reference evidence="5 6" key="1">
    <citation type="submission" date="2023-03" db="EMBL/GenBank/DDBJ databases">
        <title>Isolation and description of six Streptomyces strains from soil environments, able to metabolize different microbial glucans.</title>
        <authorList>
            <person name="Widen T."/>
            <person name="Larsbrink J."/>
        </authorList>
    </citation>
    <scope>NUCLEOTIDE SEQUENCE [LARGE SCALE GENOMIC DNA]</scope>
    <source>
        <strain evidence="5 6">Mut1</strain>
    </source>
</reference>
<dbReference type="CDD" id="cd00156">
    <property type="entry name" value="REC"/>
    <property type="match status" value="1"/>
</dbReference>
<feature type="region of interest" description="Disordered" evidence="3">
    <location>
        <begin position="225"/>
        <end position="247"/>
    </location>
</feature>
<accession>A0ABY9HG40</accession>
<evidence type="ECO:0000259" key="4">
    <source>
        <dbReference type="PROSITE" id="PS50110"/>
    </source>
</evidence>
<feature type="domain" description="Response regulatory" evidence="4">
    <location>
        <begin position="1"/>
        <end position="106"/>
    </location>
</feature>
<dbReference type="PROSITE" id="PS50110">
    <property type="entry name" value="RESPONSE_REGULATORY"/>
    <property type="match status" value="1"/>
</dbReference>
<gene>
    <name evidence="5" type="ORF">P8A18_08380</name>
</gene>
<evidence type="ECO:0000313" key="5">
    <source>
        <dbReference type="EMBL" id="WLQ33467.1"/>
    </source>
</evidence>
<organism evidence="5 6">
    <name type="scientific">Streptomyces castrisilvae</name>
    <dbReference type="NCBI Taxonomy" id="3033811"/>
    <lineage>
        <taxon>Bacteria</taxon>
        <taxon>Bacillati</taxon>
        <taxon>Actinomycetota</taxon>
        <taxon>Actinomycetes</taxon>
        <taxon>Kitasatosporales</taxon>
        <taxon>Streptomycetaceae</taxon>
        <taxon>Streptomyces</taxon>
    </lineage>
</organism>